<evidence type="ECO:0000256" key="4">
    <source>
        <dbReference type="ARBA" id="ARBA00022840"/>
    </source>
</evidence>
<dbReference type="SUPFAM" id="SSF52540">
    <property type="entry name" value="P-loop containing nucleoside triphosphate hydrolases"/>
    <property type="match status" value="2"/>
</dbReference>
<sequence length="481" mass="55357">MLTQLSNSGYKIKKHGLPTTTLEEIKQELTVSPFTFSDFDTKQVKFSVFMESPSKLYLPRFYGQDRFGLVSPENVKFAEPEKSNMIFNGSLRKEQQPIAQLYLDSAKKVGGGLISLKCGGGKTVLSLWIAATLQYKTIVLVHKDFLVTQWIDRIREFLPNAKIGKIQQSTVDIEGKDIVLAMVQSLSKKEYPPHTFDAFGLAIFDECHHLGAEVFHKSMRKVACKHTLGLSATPDRKDGLRKVFEWYIGPTVYTTTETNQDYIEVRRHEYTNDDPKYTRKETLRSGKPCYPRMINNICEFKPRQQYILDLVVKEHALGRKILILSDRRDYLDKTLQALNQTIHETVAGLYVGGMKPHDLHESQERDIILGTFSMASEGMDIPKLNTIVLASPKSDVVQSVGRILREKADKRKFHPLVIDIIDTHPNLHFFQNQSKKRLTFYHKQNYDVKQYDMEGNVTKIVKKRRGKKKQVYQMECLIDDD</sequence>
<dbReference type="GO" id="GO:0004386">
    <property type="term" value="F:helicase activity"/>
    <property type="evidence" value="ECO:0007669"/>
    <property type="project" value="UniProtKB-KW"/>
</dbReference>
<evidence type="ECO:0000256" key="2">
    <source>
        <dbReference type="ARBA" id="ARBA00022801"/>
    </source>
</evidence>
<organism evidence="6">
    <name type="scientific">viral metagenome</name>
    <dbReference type="NCBI Taxonomy" id="1070528"/>
    <lineage>
        <taxon>unclassified sequences</taxon>
        <taxon>metagenomes</taxon>
        <taxon>organismal metagenomes</taxon>
    </lineage>
</organism>
<evidence type="ECO:0000256" key="3">
    <source>
        <dbReference type="ARBA" id="ARBA00022806"/>
    </source>
</evidence>
<dbReference type="PANTHER" id="PTHR11274:SF0">
    <property type="entry name" value="GENERAL TRANSCRIPTION AND DNA REPAIR FACTOR IIH HELICASE SUBUNIT XPB"/>
    <property type="match status" value="1"/>
</dbReference>
<dbReference type="GO" id="GO:0016787">
    <property type="term" value="F:hydrolase activity"/>
    <property type="evidence" value="ECO:0007669"/>
    <property type="project" value="UniProtKB-KW"/>
</dbReference>
<dbReference type="PROSITE" id="PS51192">
    <property type="entry name" value="HELICASE_ATP_BIND_1"/>
    <property type="match status" value="1"/>
</dbReference>
<dbReference type="GO" id="GO:0005524">
    <property type="term" value="F:ATP binding"/>
    <property type="evidence" value="ECO:0007669"/>
    <property type="project" value="UniProtKB-KW"/>
</dbReference>
<dbReference type="InterPro" id="IPR027417">
    <property type="entry name" value="P-loop_NTPase"/>
</dbReference>
<dbReference type="SMART" id="SM00487">
    <property type="entry name" value="DEXDc"/>
    <property type="match status" value="1"/>
</dbReference>
<keyword evidence="4" id="KW-0067">ATP-binding</keyword>
<dbReference type="InterPro" id="IPR014001">
    <property type="entry name" value="Helicase_ATP-bd"/>
</dbReference>
<dbReference type="InterPro" id="IPR006935">
    <property type="entry name" value="Helicase/UvrB_N"/>
</dbReference>
<dbReference type="InterPro" id="IPR050615">
    <property type="entry name" value="ATP-dep_DNA_Helicase"/>
</dbReference>
<keyword evidence="1" id="KW-0547">Nucleotide-binding</keyword>
<dbReference type="EMBL" id="MN738786">
    <property type="protein sequence ID" value="QHT36710.1"/>
    <property type="molecule type" value="Genomic_DNA"/>
</dbReference>
<evidence type="ECO:0000313" key="6">
    <source>
        <dbReference type="EMBL" id="QHT36710.1"/>
    </source>
</evidence>
<evidence type="ECO:0000259" key="5">
    <source>
        <dbReference type="PROSITE" id="PS51192"/>
    </source>
</evidence>
<feature type="domain" description="Helicase ATP-binding" evidence="5">
    <location>
        <begin position="103"/>
        <end position="252"/>
    </location>
</feature>
<reference evidence="6" key="1">
    <citation type="journal article" date="2020" name="Nature">
        <title>Giant virus diversity and host interactions through global metagenomics.</title>
        <authorList>
            <person name="Schulz F."/>
            <person name="Roux S."/>
            <person name="Paez-Espino D."/>
            <person name="Jungbluth S."/>
            <person name="Walsh D.A."/>
            <person name="Denef V.J."/>
            <person name="McMahon K.D."/>
            <person name="Konstantinidis K.T."/>
            <person name="Eloe-Fadrosh E.A."/>
            <person name="Kyrpides N.C."/>
            <person name="Woyke T."/>
        </authorList>
    </citation>
    <scope>NUCLEOTIDE SEQUENCE</scope>
    <source>
        <strain evidence="6">GVMAG-S-ERX555967-130</strain>
    </source>
</reference>
<dbReference type="AlphaFoldDB" id="A0A6C0FA04"/>
<keyword evidence="2" id="KW-0378">Hydrolase</keyword>
<name>A0A6C0FA04_9ZZZZ</name>
<evidence type="ECO:0000256" key="1">
    <source>
        <dbReference type="ARBA" id="ARBA00022741"/>
    </source>
</evidence>
<dbReference type="PANTHER" id="PTHR11274">
    <property type="entry name" value="RAD25/XP-B DNA REPAIR HELICASE"/>
    <property type="match status" value="1"/>
</dbReference>
<keyword evidence="3" id="KW-0347">Helicase</keyword>
<dbReference type="CDD" id="cd18785">
    <property type="entry name" value="SF2_C"/>
    <property type="match status" value="1"/>
</dbReference>
<dbReference type="Pfam" id="PF04851">
    <property type="entry name" value="ResIII"/>
    <property type="match status" value="1"/>
</dbReference>
<accession>A0A6C0FA04</accession>
<dbReference type="GO" id="GO:0003677">
    <property type="term" value="F:DNA binding"/>
    <property type="evidence" value="ECO:0007669"/>
    <property type="project" value="InterPro"/>
</dbReference>
<dbReference type="Gene3D" id="3.40.50.300">
    <property type="entry name" value="P-loop containing nucleotide triphosphate hydrolases"/>
    <property type="match status" value="2"/>
</dbReference>
<proteinExistence type="predicted"/>
<protein>
    <recommendedName>
        <fullName evidence="5">Helicase ATP-binding domain-containing protein</fullName>
    </recommendedName>
</protein>
<dbReference type="CDD" id="cd17926">
    <property type="entry name" value="DEXHc_RE"/>
    <property type="match status" value="1"/>
</dbReference>